<name>A0AA89NN02_9BACL</name>
<feature type="transmembrane region" description="Helical" evidence="1">
    <location>
        <begin position="27"/>
        <end position="49"/>
    </location>
</feature>
<accession>A0AA89NN02</accession>
<reference evidence="2 3" key="1">
    <citation type="submission" date="2020-08" db="EMBL/GenBank/DDBJ databases">
        <title>Genomic Encyclopedia of Type Strains, Phase IV (KMG-IV): sequencing the most valuable type-strain genomes for metagenomic binning, comparative biology and taxonomic classification.</title>
        <authorList>
            <person name="Goeker M."/>
        </authorList>
    </citation>
    <scope>NUCLEOTIDE SEQUENCE [LARGE SCALE GENOMIC DNA]</scope>
    <source>
        <strain evidence="2 3">DSM 14590</strain>
    </source>
</reference>
<evidence type="ECO:0000313" key="2">
    <source>
        <dbReference type="EMBL" id="MBB3868774.1"/>
    </source>
</evidence>
<feature type="transmembrane region" description="Helical" evidence="1">
    <location>
        <begin position="61"/>
        <end position="78"/>
    </location>
</feature>
<dbReference type="EMBL" id="JACICZ010000005">
    <property type="protein sequence ID" value="MBB3868774.1"/>
    <property type="molecule type" value="Genomic_DNA"/>
</dbReference>
<dbReference type="Proteomes" id="UP000613002">
    <property type="component" value="Unassembled WGS sequence"/>
</dbReference>
<keyword evidence="1" id="KW-0472">Membrane</keyword>
<feature type="transmembrane region" description="Helical" evidence="1">
    <location>
        <begin position="165"/>
        <end position="184"/>
    </location>
</feature>
<sequence length="188" mass="22308">MIEITAVILSLIGSFFILRNNFKRYGLLYFISGLTGAFLCFVFVSIGFYSFPARLIPMSPIPIIEMFTVIPFYVLFGVRYSPSKWGWKIPFYWGMVHIAMLLEIFVLFPPVKIMDYKENWDAWDSYTWWWIYLLLFEWIGGKIVPTHSRKPIQSKSFRYGRWGWVVFHFIVITTIFLAGVYTGWNLKM</sequence>
<keyword evidence="1" id="KW-0812">Transmembrane</keyword>
<comment type="caution">
    <text evidence="2">The sequence shown here is derived from an EMBL/GenBank/DDBJ whole genome shotgun (WGS) entry which is preliminary data.</text>
</comment>
<evidence type="ECO:0000313" key="3">
    <source>
        <dbReference type="Proteomes" id="UP000613002"/>
    </source>
</evidence>
<proteinExistence type="predicted"/>
<feature type="transmembrane region" description="Helical" evidence="1">
    <location>
        <begin position="128"/>
        <end position="144"/>
    </location>
</feature>
<gene>
    <name evidence="2" type="ORF">HNR78_001659</name>
</gene>
<feature type="transmembrane region" description="Helical" evidence="1">
    <location>
        <begin position="90"/>
        <end position="108"/>
    </location>
</feature>
<protein>
    <submittedName>
        <fullName evidence="2">Glucan phosphoethanolaminetransferase (Alkaline phosphatase superfamily)</fullName>
    </submittedName>
</protein>
<dbReference type="NCBIfam" id="NF041644">
    <property type="entry name" value="CBO0543_fam"/>
    <property type="match status" value="1"/>
</dbReference>
<dbReference type="AlphaFoldDB" id="A0AA89NN02"/>
<dbReference type="InterPro" id="IPR048147">
    <property type="entry name" value="CBO0543-like"/>
</dbReference>
<evidence type="ECO:0000256" key="1">
    <source>
        <dbReference type="SAM" id="Phobius"/>
    </source>
</evidence>
<organism evidence="2 3">
    <name type="scientific">Parageobacillus toebii NBRC 107807</name>
    <dbReference type="NCBI Taxonomy" id="1223503"/>
    <lineage>
        <taxon>Bacteria</taxon>
        <taxon>Bacillati</taxon>
        <taxon>Bacillota</taxon>
        <taxon>Bacilli</taxon>
        <taxon>Bacillales</taxon>
        <taxon>Anoxybacillaceae</taxon>
        <taxon>Parageobacillus</taxon>
    </lineage>
</organism>
<keyword evidence="3" id="KW-1185">Reference proteome</keyword>
<keyword evidence="1" id="KW-1133">Transmembrane helix</keyword>
<dbReference type="RefSeq" id="WP_255265220.1">
    <property type="nucleotide sequence ID" value="NZ_BDAQ01000014.1"/>
</dbReference>